<sequence>MNSPAMVSSRPPTSARLHRQRAVTIMELLLVIAIISTLAGVAMPAVSGLMRGQNMTRNVFSIRGALEEARVTAMSQNTFVWLGLCEKTVDGVPSLVITALSSRSGQSTDLQAGNTRVVIKPTTLRNITIDADGVAGLPGVDRQNSTALNQSQYAFEVKLPGQSGASTFKAVEFKPNGEVGLCTGALRYVLIGLSSGPNQEVAGIQLARLNGHAEVFRQ</sequence>
<dbReference type="Proteomes" id="UP000076023">
    <property type="component" value="Unassembled WGS sequence"/>
</dbReference>
<dbReference type="Gene3D" id="3.30.700.10">
    <property type="entry name" value="Glycoprotein, Type 4 Pilin"/>
    <property type="match status" value="1"/>
</dbReference>
<reference evidence="2" key="1">
    <citation type="journal article" date="2017" name="Genome Announc.">
        <title>Draft Genome Sequence of Terrimicrobium sacchariphilum NM-5T, a Facultative Anaerobic Soil Bacterium of the Class Spartobacteria.</title>
        <authorList>
            <person name="Qiu Y.L."/>
            <person name="Tourlousse D.M."/>
            <person name="Matsuura N."/>
            <person name="Ohashi A."/>
            <person name="Sekiguchi Y."/>
        </authorList>
    </citation>
    <scope>NUCLEOTIDE SEQUENCE [LARGE SCALE GENOMIC DNA]</scope>
    <source>
        <strain evidence="2">NM-5</strain>
    </source>
</reference>
<protein>
    <recommendedName>
        <fullName evidence="3">Verru_Chthon cassette protein D</fullName>
    </recommendedName>
</protein>
<dbReference type="InParanoid" id="A0A146G6K4"/>
<dbReference type="InterPro" id="IPR045584">
    <property type="entry name" value="Pilin-like"/>
</dbReference>
<dbReference type="STRING" id="690879.TSACC_2966"/>
<dbReference type="AlphaFoldDB" id="A0A146G6K4"/>
<keyword evidence="2" id="KW-1185">Reference proteome</keyword>
<comment type="caution">
    <text evidence="1">The sequence shown here is derived from an EMBL/GenBank/DDBJ whole genome shotgun (WGS) entry which is preliminary data.</text>
</comment>
<dbReference type="EMBL" id="BDCO01000002">
    <property type="protein sequence ID" value="GAT32567.1"/>
    <property type="molecule type" value="Genomic_DNA"/>
</dbReference>
<evidence type="ECO:0000313" key="1">
    <source>
        <dbReference type="EMBL" id="GAT32567.1"/>
    </source>
</evidence>
<evidence type="ECO:0008006" key="3">
    <source>
        <dbReference type="Google" id="ProtNLM"/>
    </source>
</evidence>
<name>A0A146G6K4_TERSA</name>
<proteinExistence type="predicted"/>
<accession>A0A146G6K4</accession>
<evidence type="ECO:0000313" key="2">
    <source>
        <dbReference type="Proteomes" id="UP000076023"/>
    </source>
</evidence>
<dbReference type="SUPFAM" id="SSF54523">
    <property type="entry name" value="Pili subunits"/>
    <property type="match status" value="1"/>
</dbReference>
<gene>
    <name evidence="1" type="ORF">TSACC_2966</name>
</gene>
<organism evidence="1 2">
    <name type="scientific">Terrimicrobium sacchariphilum</name>
    <dbReference type="NCBI Taxonomy" id="690879"/>
    <lineage>
        <taxon>Bacteria</taxon>
        <taxon>Pseudomonadati</taxon>
        <taxon>Verrucomicrobiota</taxon>
        <taxon>Terrimicrobiia</taxon>
        <taxon>Terrimicrobiales</taxon>
        <taxon>Terrimicrobiaceae</taxon>
        <taxon>Terrimicrobium</taxon>
    </lineage>
</organism>